<evidence type="ECO:0000313" key="3">
    <source>
        <dbReference type="EMBL" id="CAK61481.1"/>
    </source>
</evidence>
<dbReference type="AlphaFoldDB" id="A0BSG4"/>
<feature type="coiled-coil region" evidence="1">
    <location>
        <begin position="189"/>
        <end position="216"/>
    </location>
</feature>
<evidence type="ECO:0000256" key="2">
    <source>
        <dbReference type="SAM" id="MobiDB-lite"/>
    </source>
</evidence>
<keyword evidence="4" id="KW-1185">Reference proteome</keyword>
<dbReference type="OMA" id="YPFENII"/>
<dbReference type="GeneID" id="5014663"/>
<dbReference type="eggNOG" id="ENOG502SWQ0">
    <property type="taxonomic scope" value="Eukaryota"/>
</dbReference>
<feature type="compositionally biased region" description="Polar residues" evidence="2">
    <location>
        <begin position="572"/>
        <end position="591"/>
    </location>
</feature>
<dbReference type="CDD" id="cd09917">
    <property type="entry name" value="F-box_SF"/>
    <property type="match status" value="1"/>
</dbReference>
<protein>
    <recommendedName>
        <fullName evidence="5">F-box domain-containing protein</fullName>
    </recommendedName>
</protein>
<dbReference type="HOGENOM" id="CLU_348670_0_0_1"/>
<proteinExistence type="predicted"/>
<dbReference type="KEGG" id="ptm:GSPATT00031713001"/>
<keyword evidence="1" id="KW-0175">Coiled coil</keyword>
<evidence type="ECO:0000313" key="4">
    <source>
        <dbReference type="Proteomes" id="UP000000600"/>
    </source>
</evidence>
<organism evidence="3 4">
    <name type="scientific">Paramecium tetraurelia</name>
    <dbReference type="NCBI Taxonomy" id="5888"/>
    <lineage>
        <taxon>Eukaryota</taxon>
        <taxon>Sar</taxon>
        <taxon>Alveolata</taxon>
        <taxon>Ciliophora</taxon>
        <taxon>Intramacronucleata</taxon>
        <taxon>Oligohymenophorea</taxon>
        <taxon>Peniculida</taxon>
        <taxon>Parameciidae</taxon>
        <taxon>Paramecium</taxon>
    </lineage>
</organism>
<reference evidence="3 4" key="1">
    <citation type="journal article" date="2006" name="Nature">
        <title>Global trends of whole-genome duplications revealed by the ciliate Paramecium tetraurelia.</title>
        <authorList>
            <consortium name="Genoscope"/>
            <person name="Aury J.-M."/>
            <person name="Jaillon O."/>
            <person name="Duret L."/>
            <person name="Noel B."/>
            <person name="Jubin C."/>
            <person name="Porcel B.M."/>
            <person name="Segurens B."/>
            <person name="Daubin V."/>
            <person name="Anthouard V."/>
            <person name="Aiach N."/>
            <person name="Arnaiz O."/>
            <person name="Billaut A."/>
            <person name="Beisson J."/>
            <person name="Blanc I."/>
            <person name="Bouhouche K."/>
            <person name="Camara F."/>
            <person name="Duharcourt S."/>
            <person name="Guigo R."/>
            <person name="Gogendeau D."/>
            <person name="Katinka M."/>
            <person name="Keller A.-M."/>
            <person name="Kissmehl R."/>
            <person name="Klotz C."/>
            <person name="Koll F."/>
            <person name="Le Moue A."/>
            <person name="Lepere C."/>
            <person name="Malinsky S."/>
            <person name="Nowacki M."/>
            <person name="Nowak J.K."/>
            <person name="Plattner H."/>
            <person name="Poulain J."/>
            <person name="Ruiz F."/>
            <person name="Serrano V."/>
            <person name="Zagulski M."/>
            <person name="Dessen P."/>
            <person name="Betermier M."/>
            <person name="Weissenbach J."/>
            <person name="Scarpelli C."/>
            <person name="Schachter V."/>
            <person name="Sperling L."/>
            <person name="Meyer E."/>
            <person name="Cohen J."/>
            <person name="Wincker P."/>
        </authorList>
    </citation>
    <scope>NUCLEOTIDE SEQUENCE [LARGE SCALE GENOMIC DNA]</scope>
    <source>
        <strain evidence="3 4">Stock d4-2</strain>
    </source>
</reference>
<dbReference type="InterPro" id="IPR016159">
    <property type="entry name" value="Cullin_repeat-like_dom_sf"/>
</dbReference>
<evidence type="ECO:0008006" key="5">
    <source>
        <dbReference type="Google" id="ProtNLM"/>
    </source>
</evidence>
<dbReference type="SUPFAM" id="SSF74788">
    <property type="entry name" value="Cullin repeat-like"/>
    <property type="match status" value="1"/>
</dbReference>
<gene>
    <name evidence="3" type="ORF">GSPATT00031713001</name>
</gene>
<dbReference type="InParanoid" id="A0BSG4"/>
<sequence length="811" mass="97018">MDLRDENYNASLTQIELSVEALTNILYYQEFFKRISRFLSLKDVLNLGQTCRILNEIVEKHQEFFGEIYYKLFLNEQLEMALELNYPDIQSRQQIRLSNFDKSCIDWKSQLSKMILTKQTLQFPFILCDVVFPKPILTRETIGIYCESEFQIMLAQRLELEQKGFDKLFDYQFIQNEVILQSYGNLQLMKELKQNKQQILTQMQAKLQQNEKLKSQFLQYRWSLQDEQYQSEFQQLNLQKLDIVEQDHEGKVEPIGDEQICIFNLMEEFYTSVECYLEGLQKYFSVFINVNTINSIDLLCEYVMYWQAYSNAIIDLSTLIYPFENIINELHQNLFPKYPQYPKFSVWRVMTKMWIKYIIRNQQFQTILLECFIRLLSAQRQQLFKKEFEQGVSEDLENAQSFQITYEIYDNFLLKQKNSYKDQFQIDTTHQVYTEVIDLLRSFCRCVQDISISEVSVHWLGHKDCCYEEFYEQLSEKIQYESSFYYDESRQVFGSNIISFIEFIKFDKEFLQQILPEPLIFKIENLQREHIYTSLYYFLEVSYLQKFVQTNKDQIMLAYQNSKIKSPKLERNSNTSSQNNEHLETQGDSNLNDPQKFFNLCLENSNLDLEELLIKEKSKNQQDNLLEIIKVALSQMNLDSLQNLDNIDQFESQKDLFDLSRAHKIHRSFSNTRLDAEQTEVPDEVIKAAKQFLLKDAQFSKLYLVFTEYSNYYDKMLIQVITKDRDVELINNDRKVPRILPEYLQNFYYVSNYLTYSVLEENIVEDQEDEFEDLDQPPNLSKDLSKLKKNSVQFEYYYSEGEDDHGFSDGA</sequence>
<dbReference type="RefSeq" id="XP_001428879.1">
    <property type="nucleotide sequence ID" value="XM_001428842.2"/>
</dbReference>
<feature type="region of interest" description="Disordered" evidence="2">
    <location>
        <begin position="567"/>
        <end position="591"/>
    </location>
</feature>
<name>A0BSG4_PARTE</name>
<dbReference type="EMBL" id="CT868014">
    <property type="protein sequence ID" value="CAK61481.1"/>
    <property type="molecule type" value="Genomic_DNA"/>
</dbReference>
<dbReference type="Proteomes" id="UP000000600">
    <property type="component" value="Unassembled WGS sequence"/>
</dbReference>
<evidence type="ECO:0000256" key="1">
    <source>
        <dbReference type="SAM" id="Coils"/>
    </source>
</evidence>
<accession>A0BSG4</accession>
<dbReference type="OrthoDB" id="298568at2759"/>